<sequence>MASVPSAGCLLAKKQYYRSEFSGGRELPGGFLWRREAERPSIRTLPPSRCPDCYHSCKKLPELVDKYWWIKSFFHCEPSPPNVGRKTLSAS</sequence>
<keyword evidence="2" id="KW-1185">Reference proteome</keyword>
<dbReference type="EMBL" id="VWYH01011368">
    <property type="protein sequence ID" value="NXW95782.1"/>
    <property type="molecule type" value="Genomic_DNA"/>
</dbReference>
<protein>
    <submittedName>
        <fullName evidence="1">PDPFL protein</fullName>
    </submittedName>
</protein>
<gene>
    <name evidence="1" type="primary">Ppdpfl</name>
    <name evidence="1" type="ORF">ALOBEC_R08078</name>
</gene>
<comment type="caution">
    <text evidence="1">The sequence shown here is derived from an EMBL/GenBank/DDBJ whole genome shotgun (WGS) entry which is preliminary data.</text>
</comment>
<organism evidence="1 2">
    <name type="scientific">Pampusana beccarii</name>
    <name type="common">Western bronze ground-dove</name>
    <dbReference type="NCBI Taxonomy" id="2953425"/>
    <lineage>
        <taxon>Eukaryota</taxon>
        <taxon>Metazoa</taxon>
        <taxon>Chordata</taxon>
        <taxon>Craniata</taxon>
        <taxon>Vertebrata</taxon>
        <taxon>Euteleostomi</taxon>
        <taxon>Archelosauria</taxon>
        <taxon>Archosauria</taxon>
        <taxon>Dinosauria</taxon>
        <taxon>Saurischia</taxon>
        <taxon>Theropoda</taxon>
        <taxon>Coelurosauria</taxon>
        <taxon>Aves</taxon>
        <taxon>Neognathae</taxon>
        <taxon>Neoaves</taxon>
        <taxon>Columbimorphae</taxon>
        <taxon>Columbiformes</taxon>
        <taxon>Columbidae</taxon>
        <taxon>Pampusana</taxon>
    </lineage>
</organism>
<evidence type="ECO:0000313" key="2">
    <source>
        <dbReference type="Proteomes" id="UP000541332"/>
    </source>
</evidence>
<dbReference type="OrthoDB" id="8543092at2759"/>
<name>A0A7L4GC59_9COLU</name>
<feature type="non-terminal residue" evidence="1">
    <location>
        <position position="1"/>
    </location>
</feature>
<accession>A0A7L4GC59</accession>
<feature type="non-terminal residue" evidence="1">
    <location>
        <position position="91"/>
    </location>
</feature>
<proteinExistence type="predicted"/>
<dbReference type="Proteomes" id="UP000541332">
    <property type="component" value="Unassembled WGS sequence"/>
</dbReference>
<dbReference type="AlphaFoldDB" id="A0A7L4GC59"/>
<reference evidence="1 2" key="1">
    <citation type="submission" date="2020-02" db="EMBL/GenBank/DDBJ databases">
        <title>Bird 10,000 Genomes (B10K) Project - Family phase.</title>
        <authorList>
            <person name="Zhang G."/>
        </authorList>
    </citation>
    <scope>NUCLEOTIDE SEQUENCE [LARGE SCALE GENOMIC DNA]</scope>
    <source>
        <strain evidence="1">B10K-DU-006-06</strain>
    </source>
</reference>
<evidence type="ECO:0000313" key="1">
    <source>
        <dbReference type="EMBL" id="NXW95782.1"/>
    </source>
</evidence>